<name>A0A935UGZ6_9PROT</name>
<dbReference type="Gene3D" id="3.40.50.450">
    <property type="match status" value="1"/>
</dbReference>
<organism evidence="1 2">
    <name type="scientific">Candidatus Accumulibacter proximus</name>
    <dbReference type="NCBI Taxonomy" id="2954385"/>
    <lineage>
        <taxon>Bacteria</taxon>
        <taxon>Pseudomonadati</taxon>
        <taxon>Pseudomonadota</taxon>
        <taxon>Betaproteobacteria</taxon>
        <taxon>Candidatus Accumulibacter</taxon>
    </lineage>
</organism>
<dbReference type="Proteomes" id="UP000697998">
    <property type="component" value="Unassembled WGS sequence"/>
</dbReference>
<gene>
    <name evidence="1" type="ORF">IPJ27_10875</name>
</gene>
<protein>
    <submittedName>
        <fullName evidence="1">Uncharacterized protein</fullName>
    </submittedName>
</protein>
<reference evidence="1 2" key="1">
    <citation type="submission" date="2020-10" db="EMBL/GenBank/DDBJ databases">
        <title>Connecting structure to function with the recovery of over 1000 high-quality activated sludge metagenome-assembled genomes encoding full-length rRNA genes using long-read sequencing.</title>
        <authorList>
            <person name="Singleton C.M."/>
            <person name="Petriglieri F."/>
            <person name="Kristensen J.M."/>
            <person name="Kirkegaard R.H."/>
            <person name="Michaelsen T.Y."/>
            <person name="Andersen M.H."/>
            <person name="Karst S.M."/>
            <person name="Dueholm M.S."/>
            <person name="Nielsen P.H."/>
            <person name="Albertsen M."/>
        </authorList>
    </citation>
    <scope>NUCLEOTIDE SEQUENCE [LARGE SCALE GENOMIC DNA]</scope>
    <source>
        <strain evidence="1">EsbW_18-Q3-R4-48_BATAC.285</strain>
    </source>
</reference>
<evidence type="ECO:0000313" key="1">
    <source>
        <dbReference type="EMBL" id="MBK7675204.1"/>
    </source>
</evidence>
<dbReference type="AlphaFoldDB" id="A0A935UGZ6"/>
<proteinExistence type="predicted"/>
<comment type="caution">
    <text evidence="1">The sequence shown here is derived from an EMBL/GenBank/DDBJ whole genome shotgun (WGS) entry which is preliminary data.</text>
</comment>
<evidence type="ECO:0000313" key="2">
    <source>
        <dbReference type="Proteomes" id="UP000697998"/>
    </source>
</evidence>
<sequence>MSETLFTSWLLEDGVPGIGEQTLIAHSLTAFFASRKCPGSAIRTTMDWAVEQARKKTPLIGGFQSPLERSVLEIVFAAKSPVVIVLARGLDNARLPLPWRTALNDGRAAVVSMAAAGKRLSEPIVRQRNHWIASHASRIVLGHVDSSGLLAGLKEQWRSDGRTVEILTPCRS</sequence>
<accession>A0A935UGZ6</accession>
<dbReference type="EMBL" id="JADJMH010000009">
    <property type="protein sequence ID" value="MBK7675204.1"/>
    <property type="molecule type" value="Genomic_DNA"/>
</dbReference>